<evidence type="ECO:0000256" key="1">
    <source>
        <dbReference type="ARBA" id="ARBA00008694"/>
    </source>
</evidence>
<dbReference type="InterPro" id="IPR000182">
    <property type="entry name" value="GNAT_dom"/>
</dbReference>
<dbReference type="AlphaFoldDB" id="A0A0N7YKL1"/>
<accession>A0A0N7YKL1</accession>
<dbReference type="Proteomes" id="UP000048965">
    <property type="component" value="Unassembled WGS sequence"/>
</dbReference>
<proteinExistence type="inferred from homology"/>
<dbReference type="EMBL" id="BBNO01000001">
    <property type="protein sequence ID" value="GAO06315.1"/>
    <property type="molecule type" value="Genomic_DNA"/>
</dbReference>
<keyword evidence="3" id="KW-0012">Acyltransferase</keyword>
<sequence length="162" mass="17667">MIREATPDDVPVILAMIGELAAYERAPEAAQATEAQLKEALFGPQPAAFALIAEDGDAPVGFALWFRNFSTWTGTHGVYLEDLYVRPEARGGGHGKALLAALAKICVARGYERFEWSVLDWNEPSIGFYRSIGAQPMDEWTVFRLTGKALHNLADASRVNGA</sequence>
<dbReference type="PANTHER" id="PTHR10545:SF29">
    <property type="entry name" value="GH14572P-RELATED"/>
    <property type="match status" value="1"/>
</dbReference>
<dbReference type="SUPFAM" id="SSF55729">
    <property type="entry name" value="Acyl-CoA N-acyltransferases (Nat)"/>
    <property type="match status" value="1"/>
</dbReference>
<dbReference type="RefSeq" id="WP_042148534.1">
    <property type="nucleotide sequence ID" value="NZ_BBNO01000001.1"/>
</dbReference>
<comment type="caution">
    <text evidence="5">The sequence shown here is derived from an EMBL/GenBank/DDBJ whole genome shotgun (WGS) entry which is preliminary data.</text>
</comment>
<feature type="domain" description="N-acetyltransferase" evidence="4">
    <location>
        <begin position="1"/>
        <end position="155"/>
    </location>
</feature>
<dbReference type="Gene3D" id="3.40.630.30">
    <property type="match status" value="1"/>
</dbReference>
<dbReference type="PROSITE" id="PS51186">
    <property type="entry name" value="GNAT"/>
    <property type="match status" value="1"/>
</dbReference>
<keyword evidence="6" id="KW-1185">Reference proteome</keyword>
<dbReference type="FunFam" id="3.40.630.30:FF:000064">
    <property type="entry name" value="GNAT family acetyltransferase"/>
    <property type="match status" value="1"/>
</dbReference>
<comment type="similarity">
    <text evidence="1">Belongs to the acetyltransferase family.</text>
</comment>
<dbReference type="CDD" id="cd04301">
    <property type="entry name" value="NAT_SF"/>
    <property type="match status" value="1"/>
</dbReference>
<evidence type="ECO:0000313" key="6">
    <source>
        <dbReference type="Proteomes" id="UP000048965"/>
    </source>
</evidence>
<protein>
    <submittedName>
        <fullName evidence="5">Putative acetyltransferase</fullName>
    </submittedName>
</protein>
<evidence type="ECO:0000256" key="3">
    <source>
        <dbReference type="ARBA" id="ARBA00023315"/>
    </source>
</evidence>
<gene>
    <name evidence="5" type="ORF">TPA0598_01_06860</name>
</gene>
<dbReference type="PANTHER" id="PTHR10545">
    <property type="entry name" value="DIAMINE N-ACETYLTRANSFERASE"/>
    <property type="match status" value="1"/>
</dbReference>
<keyword evidence="2 5" id="KW-0808">Transferase</keyword>
<dbReference type="OrthoDB" id="9805924at2"/>
<evidence type="ECO:0000259" key="4">
    <source>
        <dbReference type="PROSITE" id="PS51186"/>
    </source>
</evidence>
<dbReference type="InterPro" id="IPR051016">
    <property type="entry name" value="Diverse_Substrate_AcTransf"/>
</dbReference>
<reference evidence="6" key="1">
    <citation type="submission" date="2014-09" db="EMBL/GenBank/DDBJ databases">
        <title>Whole genome shotgun sequence of Streptomyces sp. NBRC 110027.</title>
        <authorList>
            <person name="Komaki H."/>
            <person name="Ichikawa N."/>
            <person name="Katano-Makiyama Y."/>
            <person name="Hosoyama A."/>
            <person name="Hashimoto M."/>
            <person name="Uohara A."/>
            <person name="Kitahashi Y."/>
            <person name="Ohji S."/>
            <person name="Kimura A."/>
            <person name="Yamazoe A."/>
            <person name="Igarashi Y."/>
            <person name="Fujita N."/>
        </authorList>
    </citation>
    <scope>NUCLEOTIDE SEQUENCE [LARGE SCALE GENOMIC DNA]</scope>
    <source>
        <strain evidence="6">NBRC 110027</strain>
    </source>
</reference>
<dbReference type="Pfam" id="PF00583">
    <property type="entry name" value="Acetyltransf_1"/>
    <property type="match status" value="1"/>
</dbReference>
<name>A0A0N7YKL1_9ACTN</name>
<evidence type="ECO:0000313" key="5">
    <source>
        <dbReference type="EMBL" id="GAO06315.1"/>
    </source>
</evidence>
<dbReference type="InterPro" id="IPR016181">
    <property type="entry name" value="Acyl_CoA_acyltransferase"/>
</dbReference>
<evidence type="ECO:0000256" key="2">
    <source>
        <dbReference type="ARBA" id="ARBA00022679"/>
    </source>
</evidence>
<dbReference type="GO" id="GO:0008080">
    <property type="term" value="F:N-acetyltransferase activity"/>
    <property type="evidence" value="ECO:0007669"/>
    <property type="project" value="UniProtKB-ARBA"/>
</dbReference>
<reference evidence="5 6" key="2">
    <citation type="journal article" date="2015" name="Stand. Genomic Sci.">
        <title>Draft genome sequence of marine-derived Streptomyces sp. TP-A0598, a producer of anti-MRSA antibiotic lydicamycins.</title>
        <authorList>
            <person name="Komaki H."/>
            <person name="Ichikawa N."/>
            <person name="Hosoyama A."/>
            <person name="Fujita N."/>
            <person name="Igarashi Y."/>
        </authorList>
    </citation>
    <scope>NUCLEOTIDE SEQUENCE [LARGE SCALE GENOMIC DNA]</scope>
    <source>
        <strain evidence="5 6">NBRC 110027</strain>
    </source>
</reference>
<organism evidence="5 6">
    <name type="scientific">Streptomyces lydicamycinicus</name>
    <dbReference type="NCBI Taxonomy" id="1546107"/>
    <lineage>
        <taxon>Bacteria</taxon>
        <taxon>Bacillati</taxon>
        <taxon>Actinomycetota</taxon>
        <taxon>Actinomycetes</taxon>
        <taxon>Kitasatosporales</taxon>
        <taxon>Streptomycetaceae</taxon>
        <taxon>Streptomyces</taxon>
    </lineage>
</organism>